<dbReference type="PANTHER" id="PTHR45661">
    <property type="entry name" value="SURFACE ANTIGEN"/>
    <property type="match status" value="1"/>
</dbReference>
<protein>
    <submittedName>
        <fullName evidence="1">Unannotated protein</fullName>
    </submittedName>
</protein>
<dbReference type="Pfam" id="PF13306">
    <property type="entry name" value="LRR_5"/>
    <property type="match status" value="1"/>
</dbReference>
<dbReference type="InterPro" id="IPR053139">
    <property type="entry name" value="Surface_bspA-like"/>
</dbReference>
<accession>A0A6J6JPR1</accession>
<evidence type="ECO:0000313" key="1">
    <source>
        <dbReference type="EMBL" id="CAB4639451.1"/>
    </source>
</evidence>
<sequence>MKRVVAVSAVSALLLTGLLALPANAIAPGNCTTGSLTIIANEVTSAFGCSGEAVVPATVTSIGASAFEDEADVHTITFAAGSALTSIGAQAFASSGITAIAIPSGVMSIGAQAFALTSDLTSIAFDAESELTVIGFEGFINSGLTAITIPASVSAIGDAAFELTADLTAVTFESGSQLTAISQEAFQYSGLTRVEIPTGVTSIGIGAFYNNLDLETVRIPSTVTSIAASAFQRTISLTDVYFAGKTAPAVGADAFGDPENMRVLDAKARISYSARSSFGLLGTTWNDLVVQYTKRSSELVEVLEEPQLVSLTLKGSSLSKKQMKKLRALVLAVGRKGSFEITAGVVKKEGMTRAGAKALARNQAKLVRGYLVARGVKLLRTSIKVRVLDTGAVPKTLVVGRKL</sequence>
<dbReference type="AlphaFoldDB" id="A0A6J6JPR1"/>
<reference evidence="1" key="1">
    <citation type="submission" date="2020-05" db="EMBL/GenBank/DDBJ databases">
        <authorList>
            <person name="Chiriac C."/>
            <person name="Salcher M."/>
            <person name="Ghai R."/>
            <person name="Kavagutti S V."/>
        </authorList>
    </citation>
    <scope>NUCLEOTIDE SEQUENCE</scope>
</reference>
<gene>
    <name evidence="1" type="ORF">UFOPK2032_01166</name>
</gene>
<dbReference type="InterPro" id="IPR026906">
    <property type="entry name" value="LRR_5"/>
</dbReference>
<proteinExistence type="predicted"/>
<dbReference type="InterPro" id="IPR032675">
    <property type="entry name" value="LRR_dom_sf"/>
</dbReference>
<dbReference type="EMBL" id="CAEZVM010000075">
    <property type="protein sequence ID" value="CAB4639451.1"/>
    <property type="molecule type" value="Genomic_DNA"/>
</dbReference>
<dbReference type="PANTHER" id="PTHR45661:SF3">
    <property type="entry name" value="IG-LIKE DOMAIN-CONTAINING PROTEIN"/>
    <property type="match status" value="1"/>
</dbReference>
<name>A0A6J6JPR1_9ZZZZ</name>
<organism evidence="1">
    <name type="scientific">freshwater metagenome</name>
    <dbReference type="NCBI Taxonomy" id="449393"/>
    <lineage>
        <taxon>unclassified sequences</taxon>
        <taxon>metagenomes</taxon>
        <taxon>ecological metagenomes</taxon>
    </lineage>
</organism>
<dbReference type="Gene3D" id="3.80.10.10">
    <property type="entry name" value="Ribonuclease Inhibitor"/>
    <property type="match status" value="2"/>
</dbReference>